<feature type="region of interest" description="Disordered" evidence="1">
    <location>
        <begin position="176"/>
        <end position="202"/>
    </location>
</feature>
<feature type="compositionally biased region" description="Basic residues" evidence="1">
    <location>
        <begin position="176"/>
        <end position="188"/>
    </location>
</feature>
<sequence length="202" mass="22790">MTAVQALKKFRLHELKGLQSHIARHGPLPAPSTSSSGIQLPNPFLPHRNPRTGRWTPPKYSLRRQAELINKAKASNNLGLLPPGPKLSSLAADTLSEKLDASVGTSQKLAVLDEALAFPVDWVGKFEPKVAPGSELGIPLYAAKKRMFKGHKWERTRDRREAHRSMLMRDMDTRIRRYKKQHQKKKPNPLKPSRNTSTKLPF</sequence>
<dbReference type="OrthoDB" id="18529at2759"/>
<dbReference type="GO" id="GO:0005762">
    <property type="term" value="C:mitochondrial large ribosomal subunit"/>
    <property type="evidence" value="ECO:0007669"/>
    <property type="project" value="InterPro"/>
</dbReference>
<evidence type="ECO:0000313" key="4">
    <source>
        <dbReference type="Proteomes" id="UP000799118"/>
    </source>
</evidence>
<evidence type="ECO:0000259" key="2">
    <source>
        <dbReference type="Pfam" id="PF18126"/>
    </source>
</evidence>
<dbReference type="InterPro" id="IPR037507">
    <property type="entry name" value="Ribosomal_mL59"/>
</dbReference>
<keyword evidence="4" id="KW-1185">Reference proteome</keyword>
<dbReference type="PANTHER" id="PTHR28041">
    <property type="entry name" value="54S RIBOSOMAL PROTEIN L25, MITOCHONDRIAL"/>
    <property type="match status" value="1"/>
</dbReference>
<dbReference type="Proteomes" id="UP000799118">
    <property type="component" value="Unassembled WGS sequence"/>
</dbReference>
<proteinExistence type="predicted"/>
<name>A0A6A4I773_9AGAR</name>
<gene>
    <name evidence="3" type="ORF">BT96DRAFT_813323</name>
</gene>
<feature type="region of interest" description="Disordered" evidence="1">
    <location>
        <begin position="28"/>
        <end position="58"/>
    </location>
</feature>
<dbReference type="AlphaFoldDB" id="A0A6A4I773"/>
<dbReference type="EMBL" id="ML769415">
    <property type="protein sequence ID" value="KAE9404575.1"/>
    <property type="molecule type" value="Genomic_DNA"/>
</dbReference>
<dbReference type="InterPro" id="IPR040922">
    <property type="entry name" value="Ribosomal_mL59_dom"/>
</dbReference>
<accession>A0A6A4I773</accession>
<evidence type="ECO:0000313" key="3">
    <source>
        <dbReference type="EMBL" id="KAE9404575.1"/>
    </source>
</evidence>
<feature type="domain" description="Large ribosomal subunit protein mL59" evidence="2">
    <location>
        <begin position="5"/>
        <end position="180"/>
    </location>
</feature>
<dbReference type="Pfam" id="PF18126">
    <property type="entry name" value="Mitoc_mL59"/>
    <property type="match status" value="1"/>
</dbReference>
<organism evidence="3 4">
    <name type="scientific">Gymnopus androsaceus JB14</name>
    <dbReference type="NCBI Taxonomy" id="1447944"/>
    <lineage>
        <taxon>Eukaryota</taxon>
        <taxon>Fungi</taxon>
        <taxon>Dikarya</taxon>
        <taxon>Basidiomycota</taxon>
        <taxon>Agaricomycotina</taxon>
        <taxon>Agaricomycetes</taxon>
        <taxon>Agaricomycetidae</taxon>
        <taxon>Agaricales</taxon>
        <taxon>Marasmiineae</taxon>
        <taxon>Omphalotaceae</taxon>
        <taxon>Gymnopus</taxon>
    </lineage>
</organism>
<protein>
    <recommendedName>
        <fullName evidence="2">Large ribosomal subunit protein mL59 domain-containing protein</fullName>
    </recommendedName>
</protein>
<reference evidence="3" key="1">
    <citation type="journal article" date="2019" name="Environ. Microbiol.">
        <title>Fungal ecological strategies reflected in gene transcription - a case study of two litter decomposers.</title>
        <authorList>
            <person name="Barbi F."/>
            <person name="Kohler A."/>
            <person name="Barry K."/>
            <person name="Baskaran P."/>
            <person name="Daum C."/>
            <person name="Fauchery L."/>
            <person name="Ihrmark K."/>
            <person name="Kuo A."/>
            <person name="LaButti K."/>
            <person name="Lipzen A."/>
            <person name="Morin E."/>
            <person name="Grigoriev I.V."/>
            <person name="Henrissat B."/>
            <person name="Lindahl B."/>
            <person name="Martin F."/>
        </authorList>
    </citation>
    <scope>NUCLEOTIDE SEQUENCE</scope>
    <source>
        <strain evidence="3">JB14</strain>
    </source>
</reference>
<dbReference type="PANTHER" id="PTHR28041:SF1">
    <property type="entry name" value="LARGE RIBOSOMAL SUBUNIT PROTEIN ML59"/>
    <property type="match status" value="1"/>
</dbReference>
<evidence type="ECO:0000256" key="1">
    <source>
        <dbReference type="SAM" id="MobiDB-lite"/>
    </source>
</evidence>
<feature type="compositionally biased region" description="Polar residues" evidence="1">
    <location>
        <begin position="193"/>
        <end position="202"/>
    </location>
</feature>
<dbReference type="GO" id="GO:0003735">
    <property type="term" value="F:structural constituent of ribosome"/>
    <property type="evidence" value="ECO:0007669"/>
    <property type="project" value="InterPro"/>
</dbReference>